<keyword evidence="2" id="KW-0472">Membrane</keyword>
<reference evidence="3" key="2">
    <citation type="submission" date="2020-09" db="EMBL/GenBank/DDBJ databases">
        <authorList>
            <person name="Sun Q."/>
            <person name="Ohkuma M."/>
        </authorList>
    </citation>
    <scope>NUCLEOTIDE SEQUENCE</scope>
    <source>
        <strain evidence="3">JCM 19018</strain>
    </source>
</reference>
<keyword evidence="2" id="KW-0812">Transmembrane</keyword>
<evidence type="ECO:0000256" key="2">
    <source>
        <dbReference type="SAM" id="Phobius"/>
    </source>
</evidence>
<dbReference type="OrthoDB" id="221478at2157"/>
<evidence type="ECO:0000256" key="1">
    <source>
        <dbReference type="SAM" id="MobiDB-lite"/>
    </source>
</evidence>
<protein>
    <submittedName>
        <fullName evidence="3">Uncharacterized protein</fullName>
    </submittedName>
</protein>
<evidence type="ECO:0000313" key="3">
    <source>
        <dbReference type="EMBL" id="GGK64547.1"/>
    </source>
</evidence>
<name>A0A830EPF2_9EURY</name>
<reference evidence="3" key="1">
    <citation type="journal article" date="2014" name="Int. J. Syst. Evol. Microbiol.">
        <title>Complete genome sequence of Corynebacterium casei LMG S-19264T (=DSM 44701T), isolated from a smear-ripened cheese.</title>
        <authorList>
            <consortium name="US DOE Joint Genome Institute (JGI-PGF)"/>
            <person name="Walter F."/>
            <person name="Albersmeier A."/>
            <person name="Kalinowski J."/>
            <person name="Ruckert C."/>
        </authorList>
    </citation>
    <scope>NUCLEOTIDE SEQUENCE</scope>
    <source>
        <strain evidence="3">JCM 19018</strain>
    </source>
</reference>
<proteinExistence type="predicted"/>
<feature type="transmembrane region" description="Helical" evidence="2">
    <location>
        <begin position="1143"/>
        <end position="1160"/>
    </location>
</feature>
<dbReference type="EMBL" id="BMPD01000002">
    <property type="protein sequence ID" value="GGK64547.1"/>
    <property type="molecule type" value="Genomic_DNA"/>
</dbReference>
<dbReference type="Proteomes" id="UP000614221">
    <property type="component" value="Unassembled WGS sequence"/>
</dbReference>
<feature type="transmembrane region" description="Helical" evidence="2">
    <location>
        <begin position="12"/>
        <end position="33"/>
    </location>
</feature>
<feature type="transmembrane region" description="Helical" evidence="2">
    <location>
        <begin position="1214"/>
        <end position="1233"/>
    </location>
</feature>
<organism evidence="3 4">
    <name type="scientific">Haloarcula sebkhae</name>
    <dbReference type="NCBI Taxonomy" id="932660"/>
    <lineage>
        <taxon>Archaea</taxon>
        <taxon>Methanobacteriati</taxon>
        <taxon>Methanobacteriota</taxon>
        <taxon>Stenosarchaea group</taxon>
        <taxon>Halobacteria</taxon>
        <taxon>Halobacteriales</taxon>
        <taxon>Haloarculaceae</taxon>
        <taxon>Haloarcula</taxon>
    </lineage>
</organism>
<feature type="transmembrane region" description="Helical" evidence="2">
    <location>
        <begin position="1239"/>
        <end position="1256"/>
    </location>
</feature>
<feature type="compositionally biased region" description="Polar residues" evidence="1">
    <location>
        <begin position="102"/>
        <end position="120"/>
    </location>
</feature>
<evidence type="ECO:0000313" key="4">
    <source>
        <dbReference type="Proteomes" id="UP000614221"/>
    </source>
</evidence>
<accession>A0A830EPF2</accession>
<gene>
    <name evidence="3" type="ORF">GCM10009067_16260</name>
</gene>
<dbReference type="RefSeq" id="WP_188976929.1">
    <property type="nucleotide sequence ID" value="NZ_BMPD01000002.1"/>
</dbReference>
<keyword evidence="2" id="KW-1133">Transmembrane helix</keyword>
<comment type="caution">
    <text evidence="3">The sequence shown here is derived from an EMBL/GenBank/DDBJ whole genome shotgun (WGS) entry which is preliminary data.</text>
</comment>
<feature type="region of interest" description="Disordered" evidence="1">
    <location>
        <begin position="36"/>
        <end position="124"/>
    </location>
</feature>
<sequence length="1339" mass="139046">MDSDDLPLSSEQLSIVGMALAVVVVSVAAPMLFAPQSNAPEDANSGTVYSTPTDDGSQAESASTPAPPASNPIDELSTAPRDPDVPLSTVPDTHIESDETEPSLSASAGAQTLRASTTTVDGEPALNLTDDRTHDGRWVGVSTEWLKQQHGSVPAVASVVHESGAVYQEEIHVRDGEAQFWVSGFSTNTVTFGGTLQIDGQPATTGTTHLYEIRDLDSATDPEITLTGQVNTERDTKQVIGATDGESIPLSVAGDNLAPRNPEVTFTGVTQTTTDASLFATTLSDGGTVDYSVGGNQPATNVSATFIGKSTTNTESLSQNGLSDGSTISFVVDGNIPANNVAATFSGQRSSVSQTDSATVPAGGSMSVNVGTVYDPTGPSGNNKPTLTVTADDNPNPFVVADSKLEAKDSNIPYESGVRFTAKRPAKQVKVTIGPDHEQGATPNKITLEGPSGSEIATATPSSVDPGDVITLTPNQPIQSGSDYTIIYDSGNSLSQLTKSNGYDDISGNSDVGIDYAINDEYMYDNVVYTFSGIELTGLPGTVSASANDGASVSLGSLSDGQTQTVEMPLSADASQISIDAPAGKFDAELSYNKQIATENPSIDLDGDGNADASYSGTVLDSESVTVSASTIPTGSHTATVMTDGGQVDADIDYTERTATKNPSLDINDDGTADASYDGVLLEGETVTRSVTDISPGSQTAQVSTGHEVGVEAGSTVTTVTQDPTLDIDSDGTAEAEYLGQLAEGESQTVQIDEFDSSVSEALVGTQSGAVDVDIGYTERTVTEDAGVIINGQPIRMSGTLTQDSTRTLTANSSWLQSGQNNVTVVAGDGDTGTDAPAPTVEIDYHHEMTSQRAVTFQDQAFSERYNITRTYLSSRESATLTIPHAENIISLRTLEVRLGQSGDWTQIPASARSMQGTELQIDIAQLTGGTVPEGTTVEVRSVGSKIDVHNGAVTVMQATPVGTDLDSRVRLDSWSTDSYISVGNTSQDQQLHYGVNESYSAEGDYAELSTRHPQQVHFPEAVAGSEVGIRAAPIQLSPVNGTIRASVPEQATNATSPAFTVDPGQRSGESFSVEYLGATEGSWYGIYEVDTSQRFDRVQGREPMTVPKDNIDSVVRVKTASAPTANPGGASTIFGAAEQGNLFGLVALFGSIAMLFIIGRRPERSREVIDSVATRAGSAAGQLPRVGGLVEDGVASGVEALGDAIVKLGENTLLTSAVGAAALVAAIQSGYIEIGPELGAMLAVAGIAIGSLVALRRAEAFTTARWIAIVGVSGVIALQALGEGDLLTALVNSDAFVIVLVIAGYAVIQLVREYRANNSPNDDRPQVNIIANRGGGDD</sequence>
<feature type="transmembrane region" description="Helical" evidence="2">
    <location>
        <begin position="1288"/>
        <end position="1309"/>
    </location>
</feature>
<feature type="compositionally biased region" description="Polar residues" evidence="1">
    <location>
        <begin position="36"/>
        <end position="56"/>
    </location>
</feature>
<feature type="transmembrane region" description="Helical" evidence="2">
    <location>
        <begin position="1263"/>
        <end position="1282"/>
    </location>
</feature>